<organism evidence="7 8">
    <name type="scientific">Variovorax defluvii</name>
    <dbReference type="NCBI Taxonomy" id="913761"/>
    <lineage>
        <taxon>Bacteria</taxon>
        <taxon>Pseudomonadati</taxon>
        <taxon>Pseudomonadota</taxon>
        <taxon>Betaproteobacteria</taxon>
        <taxon>Burkholderiales</taxon>
        <taxon>Comamonadaceae</taxon>
        <taxon>Variovorax</taxon>
    </lineage>
</organism>
<dbReference type="PANTHER" id="PTHR43374:SF1">
    <property type="entry name" value="FLAVIN PRENYLTRANSFERASE PAD1, MITOCHONDRIAL"/>
    <property type="match status" value="1"/>
</dbReference>
<dbReference type="EMBL" id="BAABGJ010000073">
    <property type="protein sequence ID" value="GAA4350991.1"/>
    <property type="molecule type" value="Genomic_DNA"/>
</dbReference>
<evidence type="ECO:0000256" key="1">
    <source>
        <dbReference type="ARBA" id="ARBA00022602"/>
    </source>
</evidence>
<evidence type="ECO:0000256" key="2">
    <source>
        <dbReference type="ARBA" id="ARBA00022630"/>
    </source>
</evidence>
<feature type="binding site" evidence="5">
    <location>
        <position position="171"/>
    </location>
    <ligand>
        <name>dimethylallyl phosphate</name>
        <dbReference type="ChEBI" id="CHEBI:88052"/>
    </ligand>
</feature>
<comment type="caution">
    <text evidence="7">The sequence shown here is derived from an EMBL/GenBank/DDBJ whole genome shotgun (WGS) entry which is preliminary data.</text>
</comment>
<evidence type="ECO:0000259" key="6">
    <source>
        <dbReference type="Pfam" id="PF02441"/>
    </source>
</evidence>
<protein>
    <recommendedName>
        <fullName evidence="5">Flavin prenyltransferase UbiX</fullName>
        <ecNumber evidence="5">2.5.1.129</ecNumber>
    </recommendedName>
</protein>
<keyword evidence="2 5" id="KW-0285">Flavoprotein</keyword>
<dbReference type="InterPro" id="IPR036551">
    <property type="entry name" value="Flavin_trans-like"/>
</dbReference>
<feature type="domain" description="Flavoprotein" evidence="6">
    <location>
        <begin position="6"/>
        <end position="175"/>
    </location>
</feature>
<proteinExistence type="inferred from homology"/>
<feature type="binding site" evidence="5">
    <location>
        <position position="125"/>
    </location>
    <ligand>
        <name>FMN</name>
        <dbReference type="ChEBI" id="CHEBI:58210"/>
    </ligand>
</feature>
<feature type="binding site" evidence="5">
    <location>
        <begin position="90"/>
        <end position="93"/>
    </location>
    <ligand>
        <name>FMN</name>
        <dbReference type="ChEBI" id="CHEBI:58210"/>
    </ligand>
</feature>
<feature type="binding site" evidence="5">
    <location>
        <position position="155"/>
    </location>
    <ligand>
        <name>dimethylallyl phosphate</name>
        <dbReference type="ChEBI" id="CHEBI:88052"/>
    </ligand>
</feature>
<keyword evidence="3 5" id="KW-0288">FMN</keyword>
<keyword evidence="8" id="KW-1185">Reference proteome</keyword>
<feature type="binding site" evidence="5">
    <location>
        <position position="39"/>
    </location>
    <ligand>
        <name>FMN</name>
        <dbReference type="ChEBI" id="CHEBI:58210"/>
    </ligand>
</feature>
<dbReference type="NCBIfam" id="NF004685">
    <property type="entry name" value="PRK06029.1"/>
    <property type="match status" value="1"/>
</dbReference>
<dbReference type="InterPro" id="IPR003382">
    <property type="entry name" value="Flavoprotein"/>
</dbReference>
<comment type="function">
    <text evidence="5">Flavin prenyltransferase that catalyzes the synthesis of the prenylated FMN cofactor (prenyl-FMN) for 4-hydroxy-3-polyprenylbenzoic acid decarboxylase UbiD. The prenyltransferase is metal-independent and links a dimethylallyl moiety from dimethylallyl monophosphate (DMAP) to the flavin N5 and C6 atoms of FMN.</text>
</comment>
<dbReference type="Gene3D" id="3.40.50.1950">
    <property type="entry name" value="Flavin prenyltransferase-like"/>
    <property type="match status" value="1"/>
</dbReference>
<comment type="catalytic activity">
    <reaction evidence="5">
        <text>dimethylallyl phosphate + FMNH2 = prenylated FMNH2 + phosphate</text>
        <dbReference type="Rhea" id="RHEA:37743"/>
        <dbReference type="ChEBI" id="CHEBI:43474"/>
        <dbReference type="ChEBI" id="CHEBI:57618"/>
        <dbReference type="ChEBI" id="CHEBI:87467"/>
        <dbReference type="ChEBI" id="CHEBI:88052"/>
        <dbReference type="EC" id="2.5.1.129"/>
    </reaction>
</comment>
<dbReference type="Pfam" id="PF02441">
    <property type="entry name" value="Flavoprotein"/>
    <property type="match status" value="1"/>
</dbReference>
<dbReference type="RefSeq" id="WP_345539946.1">
    <property type="nucleotide sequence ID" value="NZ_BAABGJ010000073.1"/>
</dbReference>
<dbReference type="EC" id="2.5.1.129" evidence="5"/>
<accession>A0ABP8I462</accession>
<sequence>MNAPARLIVAITGASGFVYGHRLLQLLKPTGIEVHLVVSRAAQITMACETQLHLSDVTALAARVHKNEDIGACVASGSCRTLGMVIAPCSMKTLAEIAHGTGGTLVARAADVMLKERRRLVLLARETPLTLTHIRNMAAVTEMGAIVAPPVPAFYARPASLDEMVDHTLGRVLDLFDIDVGAVRRWTGPASGRSFDEAKDEQT</sequence>
<dbReference type="InterPro" id="IPR004507">
    <property type="entry name" value="UbiX-like"/>
</dbReference>
<evidence type="ECO:0000313" key="8">
    <source>
        <dbReference type="Proteomes" id="UP001500975"/>
    </source>
</evidence>
<comment type="caution">
    <text evidence="5">Lacks conserved residue(s) required for the propagation of feature annotation.</text>
</comment>
<dbReference type="Proteomes" id="UP001500975">
    <property type="component" value="Unassembled WGS sequence"/>
</dbReference>
<comment type="similarity">
    <text evidence="5">Belongs to the UbiX/PAD1 family.</text>
</comment>
<gene>
    <name evidence="5" type="primary">ubiX</name>
    <name evidence="7" type="ORF">GCM10023165_38770</name>
</gene>
<evidence type="ECO:0000256" key="3">
    <source>
        <dbReference type="ARBA" id="ARBA00022643"/>
    </source>
</evidence>
<evidence type="ECO:0000313" key="7">
    <source>
        <dbReference type="EMBL" id="GAA4350991.1"/>
    </source>
</evidence>
<dbReference type="NCBIfam" id="TIGR00421">
    <property type="entry name" value="ubiX_pad"/>
    <property type="match status" value="1"/>
</dbReference>
<dbReference type="SUPFAM" id="SSF52507">
    <property type="entry name" value="Homo-oligomeric flavin-containing Cys decarboxylases, HFCD"/>
    <property type="match status" value="1"/>
</dbReference>
<evidence type="ECO:0000256" key="5">
    <source>
        <dbReference type="HAMAP-Rule" id="MF_01984"/>
    </source>
</evidence>
<reference evidence="8" key="1">
    <citation type="journal article" date="2019" name="Int. J. Syst. Evol. Microbiol.">
        <title>The Global Catalogue of Microorganisms (GCM) 10K type strain sequencing project: providing services to taxonomists for standard genome sequencing and annotation.</title>
        <authorList>
            <consortium name="The Broad Institute Genomics Platform"/>
            <consortium name="The Broad Institute Genome Sequencing Center for Infectious Disease"/>
            <person name="Wu L."/>
            <person name="Ma J."/>
        </authorList>
    </citation>
    <scope>NUCLEOTIDE SEQUENCE [LARGE SCALE GENOMIC DNA]</scope>
    <source>
        <strain evidence="8">JCM 17804</strain>
    </source>
</reference>
<feature type="binding site" evidence="5">
    <location>
        <begin position="13"/>
        <end position="15"/>
    </location>
    <ligand>
        <name>FMN</name>
        <dbReference type="ChEBI" id="CHEBI:58210"/>
    </ligand>
</feature>
<dbReference type="PANTHER" id="PTHR43374">
    <property type="entry name" value="FLAVIN PRENYLTRANSFERASE"/>
    <property type="match status" value="1"/>
</dbReference>
<name>A0ABP8I462_9BURK</name>
<evidence type="ECO:0000256" key="4">
    <source>
        <dbReference type="ARBA" id="ARBA00022679"/>
    </source>
</evidence>
<keyword evidence="1 5" id="KW-0637">Prenyltransferase</keyword>
<dbReference type="HAMAP" id="MF_01984">
    <property type="entry name" value="ubiX_pad"/>
    <property type="match status" value="1"/>
</dbReference>
<keyword evidence="4 5" id="KW-0808">Transferase</keyword>